<reference evidence="1 2" key="1">
    <citation type="submission" date="2020-08" db="EMBL/GenBank/DDBJ databases">
        <title>Novel species isolated from subtropical streams in China.</title>
        <authorList>
            <person name="Lu H."/>
        </authorList>
    </citation>
    <scope>NUCLEOTIDE SEQUENCE [LARGE SCALE GENOMIC DNA]</scope>
    <source>
        <strain evidence="1 2">KCTC 52442</strain>
    </source>
</reference>
<accession>A0ABR6XUF4</accession>
<organism evidence="1 2">
    <name type="scientific">Undibacterium amnicola</name>
    <dbReference type="NCBI Taxonomy" id="1834038"/>
    <lineage>
        <taxon>Bacteria</taxon>
        <taxon>Pseudomonadati</taxon>
        <taxon>Pseudomonadota</taxon>
        <taxon>Betaproteobacteria</taxon>
        <taxon>Burkholderiales</taxon>
        <taxon>Oxalobacteraceae</taxon>
        <taxon>Undibacterium</taxon>
    </lineage>
</organism>
<keyword evidence="2" id="KW-1185">Reference proteome</keyword>
<protein>
    <submittedName>
        <fullName evidence="1">Uncharacterized protein</fullName>
    </submittedName>
</protein>
<evidence type="ECO:0000313" key="1">
    <source>
        <dbReference type="EMBL" id="MBC3832644.1"/>
    </source>
</evidence>
<sequence>MARYLPMFALQVRHEFYEGDATAGRMGLHFTPDANSAITMQQENLLLRRGDAGFEIWQEQREQQQQINPEDGTAPPLAKPTGYLDLRFLVTASDPAFNSYTDWNMDKPIQFENAGSLQLSATTQLADEVETNNFAWQRTPLQFSLRLQHALDQGMTQYEILLKAKALHWKYFFTGAAARKSLQIIDLDSESKDDGLSFQRSSAVVNSTGLAFLSTMPIPMRSIPTQRFQLREEGANGRVLMRRMPNASIHQIGKERVPGGQTLVVAEIYIHQ</sequence>
<gene>
    <name evidence="1" type="ORF">H8K33_14135</name>
</gene>
<dbReference type="RefSeq" id="WP_186891675.1">
    <property type="nucleotide sequence ID" value="NZ_JACOFU010000005.1"/>
</dbReference>
<evidence type="ECO:0000313" key="2">
    <source>
        <dbReference type="Proteomes" id="UP000643610"/>
    </source>
</evidence>
<proteinExistence type="predicted"/>
<name>A0ABR6XUF4_9BURK</name>
<comment type="caution">
    <text evidence="1">The sequence shown here is derived from an EMBL/GenBank/DDBJ whole genome shotgun (WGS) entry which is preliminary data.</text>
</comment>
<dbReference type="EMBL" id="JACOFU010000005">
    <property type="protein sequence ID" value="MBC3832644.1"/>
    <property type="molecule type" value="Genomic_DNA"/>
</dbReference>
<dbReference type="Proteomes" id="UP000643610">
    <property type="component" value="Unassembled WGS sequence"/>
</dbReference>